<proteinExistence type="predicted"/>
<evidence type="ECO:0000313" key="2">
    <source>
        <dbReference type="EMBL" id="KAF7248440.1"/>
    </source>
</evidence>
<protein>
    <submittedName>
        <fullName evidence="2">Uncharacterized protein</fullName>
    </submittedName>
</protein>
<dbReference type="EMBL" id="JTDE01005595">
    <property type="protein sequence ID" value="KAF7248440.1"/>
    <property type="molecule type" value="Genomic_DNA"/>
</dbReference>
<evidence type="ECO:0000313" key="3">
    <source>
        <dbReference type="Proteomes" id="UP000822476"/>
    </source>
</evidence>
<feature type="region of interest" description="Disordered" evidence="1">
    <location>
        <begin position="1"/>
        <end position="47"/>
    </location>
</feature>
<dbReference type="AlphaFoldDB" id="A0A8S9YMN8"/>
<name>A0A8S9YMN8_9TREM</name>
<keyword evidence="3" id="KW-1185">Reference proteome</keyword>
<organism evidence="2 3">
    <name type="scientific">Paragonimus skrjabini miyazakii</name>
    <dbReference type="NCBI Taxonomy" id="59628"/>
    <lineage>
        <taxon>Eukaryota</taxon>
        <taxon>Metazoa</taxon>
        <taxon>Spiralia</taxon>
        <taxon>Lophotrochozoa</taxon>
        <taxon>Platyhelminthes</taxon>
        <taxon>Trematoda</taxon>
        <taxon>Digenea</taxon>
        <taxon>Plagiorchiida</taxon>
        <taxon>Troglotremata</taxon>
        <taxon>Troglotrematidae</taxon>
        <taxon>Paragonimus</taxon>
    </lineage>
</organism>
<feature type="non-terminal residue" evidence="2">
    <location>
        <position position="1"/>
    </location>
</feature>
<evidence type="ECO:0000256" key="1">
    <source>
        <dbReference type="SAM" id="MobiDB-lite"/>
    </source>
</evidence>
<reference evidence="2" key="1">
    <citation type="submission" date="2019-07" db="EMBL/GenBank/DDBJ databases">
        <title>Annotation for the trematode Paragonimus miyazaki's.</title>
        <authorList>
            <person name="Choi Y.-J."/>
        </authorList>
    </citation>
    <scope>NUCLEOTIDE SEQUENCE</scope>
    <source>
        <strain evidence="2">Japan</strain>
    </source>
</reference>
<feature type="region of interest" description="Disordered" evidence="1">
    <location>
        <begin position="87"/>
        <end position="106"/>
    </location>
</feature>
<sequence>KKSFHLEVPTLSSSSSSSSSASPSPTVQPASVSTVQARTTPTFPNPHRSIWGILQPSVLVIIAREGAEVGDGLLLPTAIRTWLMGSRDRGDAKRRTKTCSEHNLVR</sequence>
<gene>
    <name evidence="2" type="ORF">EG68_08662</name>
</gene>
<feature type="compositionally biased region" description="Low complexity" evidence="1">
    <location>
        <begin position="8"/>
        <end position="35"/>
    </location>
</feature>
<comment type="caution">
    <text evidence="2">The sequence shown here is derived from an EMBL/GenBank/DDBJ whole genome shotgun (WGS) entry which is preliminary data.</text>
</comment>
<accession>A0A8S9YMN8</accession>
<dbReference type="Proteomes" id="UP000822476">
    <property type="component" value="Unassembled WGS sequence"/>
</dbReference>